<evidence type="ECO:0000313" key="3">
    <source>
        <dbReference type="EMBL" id="EXC30839.1"/>
    </source>
</evidence>
<sequence length="128" mass="14466">MQLGLELMRAVFMAAIFIFSLSDCLFCEMRIGFSSVGGKTSGRREKGKEATKGDTNNRFGGNRNPLQPLKLRLRYVAPPIIWAIFCPLLGRLGLSLKFGPSCHIWGEWNLGRNILYETQTRNPLGYLR</sequence>
<name>W9SIA7_9ROSA</name>
<keyword evidence="4" id="KW-1185">Reference proteome</keyword>
<evidence type="ECO:0000256" key="2">
    <source>
        <dbReference type="SAM" id="SignalP"/>
    </source>
</evidence>
<evidence type="ECO:0000313" key="4">
    <source>
        <dbReference type="Proteomes" id="UP000030645"/>
    </source>
</evidence>
<evidence type="ECO:0000256" key="1">
    <source>
        <dbReference type="SAM" id="MobiDB-lite"/>
    </source>
</evidence>
<protein>
    <submittedName>
        <fullName evidence="3">Uncharacterized protein</fullName>
    </submittedName>
</protein>
<accession>W9SIA7</accession>
<reference evidence="4" key="1">
    <citation type="submission" date="2013-01" db="EMBL/GenBank/DDBJ databases">
        <title>Draft Genome Sequence of a Mulberry Tree, Morus notabilis C.K. Schneid.</title>
        <authorList>
            <person name="He N."/>
            <person name="Zhao S."/>
        </authorList>
    </citation>
    <scope>NUCLEOTIDE SEQUENCE</scope>
</reference>
<feature type="compositionally biased region" description="Basic and acidic residues" evidence="1">
    <location>
        <begin position="42"/>
        <end position="52"/>
    </location>
</feature>
<organism evidence="3 4">
    <name type="scientific">Morus notabilis</name>
    <dbReference type="NCBI Taxonomy" id="981085"/>
    <lineage>
        <taxon>Eukaryota</taxon>
        <taxon>Viridiplantae</taxon>
        <taxon>Streptophyta</taxon>
        <taxon>Embryophyta</taxon>
        <taxon>Tracheophyta</taxon>
        <taxon>Spermatophyta</taxon>
        <taxon>Magnoliopsida</taxon>
        <taxon>eudicotyledons</taxon>
        <taxon>Gunneridae</taxon>
        <taxon>Pentapetalae</taxon>
        <taxon>rosids</taxon>
        <taxon>fabids</taxon>
        <taxon>Rosales</taxon>
        <taxon>Moraceae</taxon>
        <taxon>Moreae</taxon>
        <taxon>Morus</taxon>
    </lineage>
</organism>
<gene>
    <name evidence="3" type="ORF">L484_028018</name>
</gene>
<feature type="signal peptide" evidence="2">
    <location>
        <begin position="1"/>
        <end position="22"/>
    </location>
</feature>
<dbReference type="AlphaFoldDB" id="W9SIA7"/>
<feature type="region of interest" description="Disordered" evidence="1">
    <location>
        <begin position="37"/>
        <end position="62"/>
    </location>
</feature>
<dbReference type="EMBL" id="KE346217">
    <property type="protein sequence ID" value="EXC30839.1"/>
    <property type="molecule type" value="Genomic_DNA"/>
</dbReference>
<dbReference type="Proteomes" id="UP000030645">
    <property type="component" value="Unassembled WGS sequence"/>
</dbReference>
<feature type="chain" id="PRO_5004930348" evidence="2">
    <location>
        <begin position="23"/>
        <end position="128"/>
    </location>
</feature>
<keyword evidence="2" id="KW-0732">Signal</keyword>
<proteinExistence type="predicted"/>